<name>A0A420HQB3_9PEZI</name>
<dbReference type="EMBL" id="MCBR01017434">
    <property type="protein sequence ID" value="RKF59569.1"/>
    <property type="molecule type" value="Genomic_DNA"/>
</dbReference>
<organism evidence="1 2">
    <name type="scientific">Golovinomyces cichoracearum</name>
    <dbReference type="NCBI Taxonomy" id="62708"/>
    <lineage>
        <taxon>Eukaryota</taxon>
        <taxon>Fungi</taxon>
        <taxon>Dikarya</taxon>
        <taxon>Ascomycota</taxon>
        <taxon>Pezizomycotina</taxon>
        <taxon>Leotiomycetes</taxon>
        <taxon>Erysiphales</taxon>
        <taxon>Erysiphaceae</taxon>
        <taxon>Golovinomyces</taxon>
    </lineage>
</organism>
<reference evidence="1 2" key="1">
    <citation type="journal article" date="2018" name="BMC Genomics">
        <title>Comparative genome analyses reveal sequence features reflecting distinct modes of host-adaptation between dicot and monocot powdery mildew.</title>
        <authorList>
            <person name="Wu Y."/>
            <person name="Ma X."/>
            <person name="Pan Z."/>
            <person name="Kale S.D."/>
            <person name="Song Y."/>
            <person name="King H."/>
            <person name="Zhang Q."/>
            <person name="Presley C."/>
            <person name="Deng X."/>
            <person name="Wei C.I."/>
            <person name="Xiao S."/>
        </authorList>
    </citation>
    <scope>NUCLEOTIDE SEQUENCE [LARGE SCALE GENOMIC DNA]</scope>
    <source>
        <strain evidence="1">UCSC1</strain>
    </source>
</reference>
<comment type="caution">
    <text evidence="1">The sequence shown here is derived from an EMBL/GenBank/DDBJ whole genome shotgun (WGS) entry which is preliminary data.</text>
</comment>
<evidence type="ECO:0000313" key="1">
    <source>
        <dbReference type="EMBL" id="RKF59569.1"/>
    </source>
</evidence>
<dbReference type="AlphaFoldDB" id="A0A420HQB3"/>
<evidence type="ECO:0000313" key="2">
    <source>
        <dbReference type="Proteomes" id="UP000285405"/>
    </source>
</evidence>
<gene>
    <name evidence="1" type="ORF">GcC1_174037</name>
</gene>
<protein>
    <submittedName>
        <fullName evidence="1">Uncharacterized protein</fullName>
    </submittedName>
</protein>
<sequence>MEDMANCLLHNYNGHLLFVRNRYHVWYSHVTKGFSRETENYPFDSENFVSPTRYQASSNEILGPFSCSATRSTLSTAASGEYYDASRKVGIKSYSAPLCGGAW</sequence>
<proteinExistence type="predicted"/>
<dbReference type="Proteomes" id="UP000285405">
    <property type="component" value="Unassembled WGS sequence"/>
</dbReference>
<accession>A0A420HQB3</accession>